<dbReference type="InterPro" id="IPR008902">
    <property type="entry name" value="Rhamnosid_concanavalin"/>
</dbReference>
<proteinExistence type="predicted"/>
<comment type="catalytic activity">
    <reaction evidence="1">
        <text>Hydrolysis of terminal non-reducing alpha-L-rhamnose residues in alpha-L-rhamnosides.</text>
        <dbReference type="EC" id="3.2.1.40"/>
    </reaction>
</comment>
<protein>
    <recommendedName>
        <fullName evidence="2">alpha-L-rhamnosidase</fullName>
        <ecNumber evidence="2">3.2.1.40</ecNumber>
    </recommendedName>
</protein>
<dbReference type="Pfam" id="PF08531">
    <property type="entry name" value="Bac_rhamnosid_N"/>
    <property type="match status" value="1"/>
</dbReference>
<dbReference type="EMBL" id="CP066786">
    <property type="protein sequence ID" value="QQM29779.1"/>
    <property type="molecule type" value="Genomic_DNA"/>
</dbReference>
<dbReference type="Pfam" id="PF17389">
    <property type="entry name" value="Bac_rhamnosid6H"/>
    <property type="match status" value="1"/>
</dbReference>
<name>A0A7T7KLE0_9HYPH</name>
<dbReference type="InterPro" id="IPR008928">
    <property type="entry name" value="6-hairpin_glycosidase_sf"/>
</dbReference>
<evidence type="ECO:0000259" key="5">
    <source>
        <dbReference type="Pfam" id="PF08531"/>
    </source>
</evidence>
<dbReference type="Gene3D" id="1.50.10.10">
    <property type="match status" value="1"/>
</dbReference>
<keyword evidence="3 8" id="KW-0378">Hydrolase</keyword>
<sequence>MLKPLNLRVAALEDASGLNGELPRFSWTLSGDAKAQQAFRVVAGSNLDDLAEGRGDLFDSGRREGSWPGMVWDGAPPASDRAVWWSVALWDEDGQGSGFAPPVRFFTGLRAEDWEAEWIARYFVLPAGRDVPQGNRYDNRFQARPADYLRRAVALDEKPVRVLAYVTALGLYEFFINGARVGDHVMAPGWTDYHTRVEYQTFDVTDMFAAGENVIGVILGEGWYSGRIGHNQRRAGNHYGGRPAFKCQIHLQYADGRVEKITSDGSWQTAQGPILYSDFLAGEAYDARLEIEGWDKAGFDAAAWQPVEAFIPEPGAPLIDAQRVQPAREVARFEGRFLHEKGGMRIYDFSQNLAGYAELRVKAPAGTVFRLRFAERLAEDGALYLDNMRYAVNEDIYIAGGKGEEAFKPRFTFRGFQYAGLVIEGAAESEPEITAIAIQTDTPVRGRIETGNPLVNQLLSNIVWGQRGNFLSVPTDCPQRDERYGWSADAQVFWRTAGYNMDVEAFLNKWMVDLADGQSPEGAFPDVAPTKPLNPYRLTPQPGAPGWGDAPIIMAWHHFMRYGDRDLLVGNYDRFVAWMDYIEAANPDGLRINRNNNNYGDWLNVGPKTDPFLVASAYWVHLADLMEKIASVTGRDRARWTALGARLRKAFVEAYWRDGRLISDTQTAYLLALDFAILPEALRGAAASRLKALFEAADWHLQTGFLGVRHVCPVVADHIGPARAVDLLLKETYPSWGFSIAHGATTIWERWDGWTPEGGFQSPNMNSFNHYAYGAVGEWIWSRLAGIDWSEAGPGYAHVMARPVFDRRIGHVTAAYEARTGTVESRWRIDGESGAWELVLPPSVTADVELPEGLGAVTVDDAPFAGRHLRLASGAHRFRFVLPG</sequence>
<feature type="domain" description="Alpha-L-rhamnosidase six-hairpin glycosidase" evidence="6">
    <location>
        <begin position="446"/>
        <end position="782"/>
    </location>
</feature>
<gene>
    <name evidence="8" type="ORF">JET14_15965</name>
</gene>
<evidence type="ECO:0000313" key="9">
    <source>
        <dbReference type="Proteomes" id="UP000596083"/>
    </source>
</evidence>
<dbReference type="InterPro" id="IPR035398">
    <property type="entry name" value="Bac_rhamnosid_C"/>
</dbReference>
<feature type="domain" description="Alpha-L-rhamnosidase C-terminal" evidence="7">
    <location>
        <begin position="787"/>
        <end position="854"/>
    </location>
</feature>
<evidence type="ECO:0000259" key="6">
    <source>
        <dbReference type="Pfam" id="PF17389"/>
    </source>
</evidence>
<dbReference type="AlphaFoldDB" id="A0A7T7KLE0"/>
<evidence type="ECO:0000259" key="7">
    <source>
        <dbReference type="Pfam" id="PF17390"/>
    </source>
</evidence>
<dbReference type="Gene3D" id="2.60.40.10">
    <property type="entry name" value="Immunoglobulins"/>
    <property type="match status" value="1"/>
</dbReference>
<dbReference type="Gene3D" id="2.60.120.260">
    <property type="entry name" value="Galactose-binding domain-like"/>
    <property type="match status" value="2"/>
</dbReference>
<dbReference type="PANTHER" id="PTHR33307">
    <property type="entry name" value="ALPHA-RHAMNOSIDASE (EUROFUNG)"/>
    <property type="match status" value="1"/>
</dbReference>
<evidence type="ECO:0000256" key="2">
    <source>
        <dbReference type="ARBA" id="ARBA00012652"/>
    </source>
</evidence>
<dbReference type="KEGG" id="mlut:JET14_15965"/>
<reference evidence="8 9" key="1">
    <citation type="submission" date="2020-12" db="EMBL/GenBank/DDBJ databases">
        <authorList>
            <person name="Zheng R.K."/>
            <person name="Sun C.M."/>
        </authorList>
    </citation>
    <scope>NUCLEOTIDE SEQUENCE [LARGE SCALE GENOMIC DNA]</scope>
    <source>
        <strain evidence="8 9">ZRK001</strain>
    </source>
</reference>
<dbReference type="SUPFAM" id="SSF48208">
    <property type="entry name" value="Six-hairpin glycosidases"/>
    <property type="match status" value="1"/>
</dbReference>
<dbReference type="InterPro" id="IPR016007">
    <property type="entry name" value="Alpha_rhamnosid"/>
</dbReference>
<dbReference type="EC" id="3.2.1.40" evidence="2"/>
<dbReference type="Pfam" id="PF17390">
    <property type="entry name" value="Bac_rhamnosid_C"/>
    <property type="match status" value="1"/>
</dbReference>
<dbReference type="PIRSF" id="PIRSF010631">
    <property type="entry name" value="A-rhamnsds"/>
    <property type="match status" value="1"/>
</dbReference>
<dbReference type="PANTHER" id="PTHR33307:SF6">
    <property type="entry name" value="ALPHA-RHAMNOSIDASE (EUROFUNG)-RELATED"/>
    <property type="match status" value="1"/>
</dbReference>
<accession>A0A7T7KLE0</accession>
<dbReference type="Pfam" id="PF25788">
    <property type="entry name" value="Ig_Rha78A_N"/>
    <property type="match status" value="1"/>
</dbReference>
<dbReference type="GO" id="GO:0030596">
    <property type="term" value="F:alpha-L-rhamnosidase activity"/>
    <property type="evidence" value="ECO:0007669"/>
    <property type="project" value="UniProtKB-EC"/>
</dbReference>
<organism evidence="8 9">
    <name type="scientific">Martelella lutilitoris</name>
    <dbReference type="NCBI Taxonomy" id="2583532"/>
    <lineage>
        <taxon>Bacteria</taxon>
        <taxon>Pseudomonadati</taxon>
        <taxon>Pseudomonadota</taxon>
        <taxon>Alphaproteobacteria</taxon>
        <taxon>Hyphomicrobiales</taxon>
        <taxon>Aurantimonadaceae</taxon>
        <taxon>Martelella</taxon>
    </lineage>
</organism>
<dbReference type="Gene3D" id="2.60.420.10">
    <property type="entry name" value="Maltose phosphorylase, domain 3"/>
    <property type="match status" value="1"/>
</dbReference>
<dbReference type="InterPro" id="IPR012341">
    <property type="entry name" value="6hp_glycosidase-like_sf"/>
</dbReference>
<dbReference type="InterPro" id="IPR013737">
    <property type="entry name" value="Bac_rhamnosid_N"/>
</dbReference>
<dbReference type="InterPro" id="IPR035396">
    <property type="entry name" value="Bac_rhamnosid6H"/>
</dbReference>
<dbReference type="Proteomes" id="UP000596083">
    <property type="component" value="Chromosome"/>
</dbReference>
<evidence type="ECO:0000259" key="4">
    <source>
        <dbReference type="Pfam" id="PF05592"/>
    </source>
</evidence>
<feature type="domain" description="Alpha-L-rhamnosidase concanavalin-like" evidence="4">
    <location>
        <begin position="343"/>
        <end position="437"/>
    </location>
</feature>
<evidence type="ECO:0000313" key="8">
    <source>
        <dbReference type="EMBL" id="QQM29779.1"/>
    </source>
</evidence>
<dbReference type="RefSeq" id="WP_200334770.1">
    <property type="nucleotide sequence ID" value="NZ_CP066786.1"/>
</dbReference>
<evidence type="ECO:0000256" key="3">
    <source>
        <dbReference type="ARBA" id="ARBA00022801"/>
    </source>
</evidence>
<dbReference type="Pfam" id="PF05592">
    <property type="entry name" value="Bac_rhamnosid"/>
    <property type="match status" value="1"/>
</dbReference>
<evidence type="ECO:0000256" key="1">
    <source>
        <dbReference type="ARBA" id="ARBA00001445"/>
    </source>
</evidence>
<dbReference type="InterPro" id="IPR013783">
    <property type="entry name" value="Ig-like_fold"/>
</dbReference>
<feature type="domain" description="Bacterial alpha-L-rhamnosidase N-terminal" evidence="5">
    <location>
        <begin position="159"/>
        <end position="311"/>
    </location>
</feature>
<dbReference type="GO" id="GO:0005975">
    <property type="term" value="P:carbohydrate metabolic process"/>
    <property type="evidence" value="ECO:0007669"/>
    <property type="project" value="InterPro"/>
</dbReference>